<name>F7XAZ9_SINMM</name>
<dbReference type="Proteomes" id="UP000009045">
    <property type="component" value="Plasmid pSmeSM11c"/>
</dbReference>
<accession>F7XAZ9</accession>
<dbReference type="AlphaFoldDB" id="F7XAZ9"/>
<geneLocation type="plasmid" evidence="1 2">
    <name>pSmeSM11c</name>
</geneLocation>
<sequence length="128" mass="14455">MNSFVWCDDDRTEQFRAQRCEAHRRPAGLAVADHARLAWPARGSTTTKDRFSDGLGRDYPGERTVDRSIERAAFDDEFRVLVQHVRSGLRAVFSVLFTALAHHVEKQDRTLPGIERIGEASANDEMVG</sequence>
<gene>
    <name evidence="1" type="ordered locus">SM11_pC1325</name>
</gene>
<organism evidence="1 2">
    <name type="scientific">Sinorhizobium meliloti (strain SM11)</name>
    <dbReference type="NCBI Taxonomy" id="707241"/>
    <lineage>
        <taxon>Bacteria</taxon>
        <taxon>Pseudomonadati</taxon>
        <taxon>Pseudomonadota</taxon>
        <taxon>Alphaproteobacteria</taxon>
        <taxon>Hyphomicrobiales</taxon>
        <taxon>Rhizobiaceae</taxon>
        <taxon>Sinorhizobium/Ensifer group</taxon>
        <taxon>Sinorhizobium</taxon>
    </lineage>
</organism>
<reference evidence="1 2" key="1">
    <citation type="journal article" date="2011" name="J. Biotechnol.">
        <title>The complete genome sequence of the dominant Sinorhizobium meliloti field isolate SM11 extends the S. meliloti pan-genome.</title>
        <authorList>
            <person name="Schneiker-Bekel S."/>
            <person name="Wibberg D."/>
            <person name="Bekel T."/>
            <person name="Blom J."/>
            <person name="Linke B."/>
            <person name="Neuweger H."/>
            <person name="Stiens M."/>
            <person name="Vorholter F.J."/>
            <person name="Weidner S."/>
            <person name="Goesmann A."/>
            <person name="Puhler A."/>
            <person name="Schluter A."/>
        </authorList>
    </citation>
    <scope>NUCLEOTIDE SEQUENCE [LARGE SCALE GENOMIC DNA]</scope>
    <source>
        <strain evidence="1 2">SM11</strain>
        <plasmid evidence="2">pSmeSM11c</plasmid>
    </source>
</reference>
<dbReference type="KEGG" id="smx:SM11_pC1325"/>
<protein>
    <submittedName>
        <fullName evidence="1">Uncharacterized protein</fullName>
    </submittedName>
</protein>
<evidence type="ECO:0000313" key="1">
    <source>
        <dbReference type="EMBL" id="AEH82398.1"/>
    </source>
</evidence>
<evidence type="ECO:0000313" key="2">
    <source>
        <dbReference type="Proteomes" id="UP000009045"/>
    </source>
</evidence>
<proteinExistence type="predicted"/>
<dbReference type="EMBL" id="CP001831">
    <property type="protein sequence ID" value="AEH82398.1"/>
    <property type="molecule type" value="Genomic_DNA"/>
</dbReference>
<dbReference type="HOGENOM" id="CLU_1958112_0_0_5"/>
<keyword evidence="1" id="KW-0614">Plasmid</keyword>